<evidence type="ECO:0000313" key="2">
    <source>
        <dbReference type="Proteomes" id="UP000032142"/>
    </source>
</evidence>
<accession>A0A0B0NZ74</accession>
<evidence type="ECO:0000313" key="1">
    <source>
        <dbReference type="EMBL" id="KHG16376.1"/>
    </source>
</evidence>
<name>A0A0B0NZ74_GOSAR</name>
<keyword evidence="2" id="KW-1185">Reference proteome</keyword>
<dbReference type="EMBL" id="KN406039">
    <property type="protein sequence ID" value="KHG16376.1"/>
    <property type="molecule type" value="Genomic_DNA"/>
</dbReference>
<proteinExistence type="predicted"/>
<dbReference type="AlphaFoldDB" id="A0A0B0NZ74"/>
<reference evidence="2" key="1">
    <citation type="submission" date="2014-09" db="EMBL/GenBank/DDBJ databases">
        <authorList>
            <person name="Mudge J."/>
            <person name="Ramaraj T."/>
            <person name="Lindquist I.E."/>
            <person name="Bharti A.K."/>
            <person name="Sundararajan A."/>
            <person name="Cameron C.T."/>
            <person name="Woodward J.E."/>
            <person name="May G.D."/>
            <person name="Brubaker C."/>
            <person name="Broadhvest J."/>
            <person name="Wilkins T.A."/>
        </authorList>
    </citation>
    <scope>NUCLEOTIDE SEQUENCE</scope>
    <source>
        <strain evidence="2">cv. AKA8401</strain>
    </source>
</reference>
<protein>
    <submittedName>
        <fullName evidence="1">Uncharacterized protein</fullName>
    </submittedName>
</protein>
<sequence length="16" mass="1970">MRDSRECIHETITFMT</sequence>
<dbReference type="Proteomes" id="UP000032142">
    <property type="component" value="Unassembled WGS sequence"/>
</dbReference>
<organism evidence="1 2">
    <name type="scientific">Gossypium arboreum</name>
    <name type="common">Tree cotton</name>
    <name type="synonym">Gossypium nanking</name>
    <dbReference type="NCBI Taxonomy" id="29729"/>
    <lineage>
        <taxon>Eukaryota</taxon>
        <taxon>Viridiplantae</taxon>
        <taxon>Streptophyta</taxon>
        <taxon>Embryophyta</taxon>
        <taxon>Tracheophyta</taxon>
        <taxon>Spermatophyta</taxon>
        <taxon>Magnoliopsida</taxon>
        <taxon>eudicotyledons</taxon>
        <taxon>Gunneridae</taxon>
        <taxon>Pentapetalae</taxon>
        <taxon>rosids</taxon>
        <taxon>malvids</taxon>
        <taxon>Malvales</taxon>
        <taxon>Malvaceae</taxon>
        <taxon>Malvoideae</taxon>
        <taxon>Gossypium</taxon>
    </lineage>
</organism>
<gene>
    <name evidence="1" type="ORF">F383_21768</name>
</gene>